<dbReference type="GO" id="GO:0016787">
    <property type="term" value="F:hydrolase activity"/>
    <property type="evidence" value="ECO:0007669"/>
    <property type="project" value="UniProtKB-KW"/>
</dbReference>
<dbReference type="InterPro" id="IPR029058">
    <property type="entry name" value="AB_hydrolase_fold"/>
</dbReference>
<organism evidence="4 5">
    <name type="scientific">Dioszegia hungarica</name>
    <dbReference type="NCBI Taxonomy" id="4972"/>
    <lineage>
        <taxon>Eukaryota</taxon>
        <taxon>Fungi</taxon>
        <taxon>Dikarya</taxon>
        <taxon>Basidiomycota</taxon>
        <taxon>Agaricomycotina</taxon>
        <taxon>Tremellomycetes</taxon>
        <taxon>Tremellales</taxon>
        <taxon>Bulleribasidiaceae</taxon>
        <taxon>Dioszegia</taxon>
    </lineage>
</organism>
<feature type="domain" description="AB hydrolase-1" evidence="3">
    <location>
        <begin position="44"/>
        <end position="293"/>
    </location>
</feature>
<sequence length="311" mass="35000">MSFGSAEPKGWTHHLVAPTPDSEVKIHYVDCPPTTSSPSSTPKTILLIHGFPQTWYEFRHIIPALTEMGLRVVAVDYRGAGASTRPVGGYDKMTMGKDLGDLVVNVLGLKKVLVLGHDIGSMVAVGMTLQFRDVVEGLMIMEGPSPGTKAYDTITRDDKFTYGPLYHWFFHAQPDVPELLAHGKERQYISHFFTRLCYNPGFMPKEDLDVYANAYEQFGAMRAGFDTYRAFRQDRKDFQAHMAKNPKLSMPVLAAAGDACFFADYYEDMAKEFADNVSFKVVARSGHWMPEENSEGFINMIKEFLNEQKLL</sequence>
<evidence type="ECO:0000256" key="2">
    <source>
        <dbReference type="ARBA" id="ARBA00038334"/>
    </source>
</evidence>
<dbReference type="InterPro" id="IPR000639">
    <property type="entry name" value="Epox_hydrolase-like"/>
</dbReference>
<protein>
    <submittedName>
        <fullName evidence="4">Alpha/beta hydrolase fold protein</fullName>
    </submittedName>
</protein>
<evidence type="ECO:0000313" key="5">
    <source>
        <dbReference type="Proteomes" id="UP001164286"/>
    </source>
</evidence>
<keyword evidence="5" id="KW-1185">Reference proteome</keyword>
<reference evidence="4" key="1">
    <citation type="journal article" date="2022" name="G3 (Bethesda)">
        <title>High quality genome of the basidiomycete yeast Dioszegia hungarica PDD-24b-2 isolated from cloud water.</title>
        <authorList>
            <person name="Jarrige D."/>
            <person name="Haridas S."/>
            <person name="Bleykasten-Grosshans C."/>
            <person name="Joly M."/>
            <person name="Nadalig T."/>
            <person name="Sancelme M."/>
            <person name="Vuilleumier S."/>
            <person name="Grigoriev I.V."/>
            <person name="Amato P."/>
            <person name="Bringel F."/>
        </authorList>
    </citation>
    <scope>NUCLEOTIDE SEQUENCE</scope>
    <source>
        <strain evidence="4">PDD-24b-2</strain>
    </source>
</reference>
<gene>
    <name evidence="4" type="ORF">MKK02DRAFT_24000</name>
</gene>
<accession>A0AA38HAK0</accession>
<name>A0AA38HAK0_9TREE</name>
<dbReference type="PANTHER" id="PTHR43329">
    <property type="entry name" value="EPOXIDE HYDROLASE"/>
    <property type="match status" value="1"/>
</dbReference>
<comment type="similarity">
    <text evidence="2">Belongs to the AB hydrolase superfamily. Epoxide hydrolase family.</text>
</comment>
<dbReference type="GeneID" id="77726028"/>
<evidence type="ECO:0000259" key="3">
    <source>
        <dbReference type="Pfam" id="PF00561"/>
    </source>
</evidence>
<dbReference type="RefSeq" id="XP_052947504.1">
    <property type="nucleotide sequence ID" value="XM_053086827.1"/>
</dbReference>
<dbReference type="Proteomes" id="UP001164286">
    <property type="component" value="Unassembled WGS sequence"/>
</dbReference>
<comment type="caution">
    <text evidence="4">The sequence shown here is derived from an EMBL/GenBank/DDBJ whole genome shotgun (WGS) entry which is preliminary data.</text>
</comment>
<evidence type="ECO:0000313" key="4">
    <source>
        <dbReference type="EMBL" id="KAI9637727.1"/>
    </source>
</evidence>
<dbReference type="PRINTS" id="PR00412">
    <property type="entry name" value="EPOXHYDRLASE"/>
</dbReference>
<evidence type="ECO:0000256" key="1">
    <source>
        <dbReference type="ARBA" id="ARBA00022801"/>
    </source>
</evidence>
<dbReference type="EMBL" id="JAKWFO010000004">
    <property type="protein sequence ID" value="KAI9637727.1"/>
    <property type="molecule type" value="Genomic_DNA"/>
</dbReference>
<dbReference type="Pfam" id="PF00561">
    <property type="entry name" value="Abhydrolase_1"/>
    <property type="match status" value="1"/>
</dbReference>
<keyword evidence="1 4" id="KW-0378">Hydrolase</keyword>
<dbReference type="InterPro" id="IPR000073">
    <property type="entry name" value="AB_hydrolase_1"/>
</dbReference>
<dbReference type="SUPFAM" id="SSF53474">
    <property type="entry name" value="alpha/beta-Hydrolases"/>
    <property type="match status" value="1"/>
</dbReference>
<dbReference type="AlphaFoldDB" id="A0AA38HAK0"/>
<proteinExistence type="inferred from homology"/>
<dbReference type="Gene3D" id="3.40.50.1820">
    <property type="entry name" value="alpha/beta hydrolase"/>
    <property type="match status" value="1"/>
</dbReference>